<proteinExistence type="predicted"/>
<feature type="compositionally biased region" description="Basic and acidic residues" evidence="1">
    <location>
        <begin position="307"/>
        <end position="332"/>
    </location>
</feature>
<evidence type="ECO:0000313" key="3">
    <source>
        <dbReference type="EMBL" id="GMH12273.1"/>
    </source>
</evidence>
<evidence type="ECO:0000259" key="2">
    <source>
        <dbReference type="PROSITE" id="PS51222"/>
    </source>
</evidence>
<feature type="region of interest" description="Disordered" evidence="1">
    <location>
        <begin position="289"/>
        <end position="371"/>
    </location>
</feature>
<feature type="region of interest" description="Disordered" evidence="1">
    <location>
        <begin position="760"/>
        <end position="790"/>
    </location>
</feature>
<reference evidence="3" key="1">
    <citation type="submission" date="2023-05" db="EMBL/GenBank/DDBJ databases">
        <title>Nepenthes gracilis genome sequencing.</title>
        <authorList>
            <person name="Fukushima K."/>
        </authorList>
    </citation>
    <scope>NUCLEOTIDE SEQUENCE</scope>
    <source>
        <strain evidence="3">SING2019-196</strain>
    </source>
</reference>
<organism evidence="3 4">
    <name type="scientific">Nepenthes gracilis</name>
    <name type="common">Slender pitcher plant</name>
    <dbReference type="NCBI Taxonomy" id="150966"/>
    <lineage>
        <taxon>Eukaryota</taxon>
        <taxon>Viridiplantae</taxon>
        <taxon>Streptophyta</taxon>
        <taxon>Embryophyta</taxon>
        <taxon>Tracheophyta</taxon>
        <taxon>Spermatophyta</taxon>
        <taxon>Magnoliopsida</taxon>
        <taxon>eudicotyledons</taxon>
        <taxon>Gunneridae</taxon>
        <taxon>Pentapetalae</taxon>
        <taxon>Caryophyllales</taxon>
        <taxon>Nepenthaceae</taxon>
        <taxon>Nepenthes</taxon>
    </lineage>
</organism>
<dbReference type="AlphaFoldDB" id="A0AAD3SIW5"/>
<keyword evidence="4" id="KW-1185">Reference proteome</keyword>
<feature type="domain" description="DCD" evidence="2">
    <location>
        <begin position="374"/>
        <end position="501"/>
    </location>
</feature>
<feature type="compositionally biased region" description="Basic and acidic residues" evidence="1">
    <location>
        <begin position="348"/>
        <end position="363"/>
    </location>
</feature>
<dbReference type="Proteomes" id="UP001279734">
    <property type="component" value="Unassembled WGS sequence"/>
</dbReference>
<evidence type="ECO:0000313" key="4">
    <source>
        <dbReference type="Proteomes" id="UP001279734"/>
    </source>
</evidence>
<feature type="region of interest" description="Disordered" evidence="1">
    <location>
        <begin position="507"/>
        <end position="533"/>
    </location>
</feature>
<dbReference type="SMART" id="SM00767">
    <property type="entry name" value="DCD"/>
    <property type="match status" value="1"/>
</dbReference>
<dbReference type="Pfam" id="PF10539">
    <property type="entry name" value="Dev_Cell_Death"/>
    <property type="match status" value="1"/>
</dbReference>
<accession>A0AAD3SIW5</accession>
<sequence>MRAPPWFISYALSSAVDDTELTQPCHQTPVCIPPRPRLTQHRTPHFSLSLSLNSAFSFRWSRAAPFLKLGFFSLRNVRKTVFSKFWAESESPDPMETSIEKLMDVPEHEERKEDFKQAEMGEEEVIDEMIVEGTKIGAEHEEDEINAEEVKSEEKGAAYKTYTKGPVVIPECEKEDGTNETMSEGCVQNHSNNETDKECVGEVPDEGKDSLIHGTQKDLKSEEVTGAEERMVVSESEKNEEIRVINMANETARVANQINTNVQMSDIAGKKKVKKSKNFRRKLVLQRVKLATQNEGKPKSSVANQSADKHRPGGKEEVTEEQDVKNMEETKSNNKGKRLRKRRRLKVKKGEGNKGSAEDKGKAETSMTKSKKKAESMGMIFMCSSKTKQDCYRYKVMGLPASKKDMVLKVYKGMRIFLFDFDLRLLYGIYKAAGPGGYNIEPRAFKSEFPSQVRFSVLEDCFPLAEEKFKTIIKDNYYGKNKFHCELSSEQVKNLCKLFKTASADKGRYSKPQGTGVASSSRKRDRKGRRAPVEVRRDHVAMDNGYPRWARDEVSRGRAIVDAAGYNRRPLAYETEDFVPAVAAPFALAPPIPSAPTRGLPYVYGTALGPDAYRRETAYEQRGHSLASAFDVYRHSTALEHHDMRLPGLEVGRLQDVPELHEPYASYLKSLAAREPVFSAGLQGNYDYYSQVGPSVEHRPLAEQNAAYNALGTFYRSFVESISTGTAPLIAVAKHESLVRVQNLKTAISLGSWCLSFKSVDTGKRKKKTKSEKKSGKGFGNIALDSEDGS</sequence>
<evidence type="ECO:0000256" key="1">
    <source>
        <dbReference type="SAM" id="MobiDB-lite"/>
    </source>
</evidence>
<feature type="compositionally biased region" description="Polar residues" evidence="1">
    <location>
        <begin position="291"/>
        <end position="306"/>
    </location>
</feature>
<feature type="compositionally biased region" description="Basic residues" evidence="1">
    <location>
        <begin position="334"/>
        <end position="347"/>
    </location>
</feature>
<protein>
    <recommendedName>
        <fullName evidence="2">DCD domain-containing protein</fullName>
    </recommendedName>
</protein>
<feature type="compositionally biased region" description="Basic residues" evidence="1">
    <location>
        <begin position="521"/>
        <end position="530"/>
    </location>
</feature>
<dbReference type="PROSITE" id="PS51222">
    <property type="entry name" value="DCD"/>
    <property type="match status" value="1"/>
</dbReference>
<gene>
    <name evidence="3" type="ORF">Nepgr_014114</name>
</gene>
<dbReference type="PANTHER" id="PTHR46444">
    <property type="entry name" value="DCD (DEVELOPMENT AND CELL DEATH) DOMAIN PROTEIN-RELATED"/>
    <property type="match status" value="1"/>
</dbReference>
<comment type="caution">
    <text evidence="3">The sequence shown here is derived from an EMBL/GenBank/DDBJ whole genome shotgun (WGS) entry which is preliminary data.</text>
</comment>
<dbReference type="EMBL" id="BSYO01000011">
    <property type="protein sequence ID" value="GMH12273.1"/>
    <property type="molecule type" value="Genomic_DNA"/>
</dbReference>
<name>A0AAD3SIW5_NEPGR</name>
<dbReference type="PANTHER" id="PTHR46444:SF11">
    <property type="entry name" value="DCD DOMAIN-CONTAINING PROTEIN"/>
    <property type="match status" value="1"/>
</dbReference>
<dbReference type="InterPro" id="IPR013989">
    <property type="entry name" value="Dev_and_cell_death_domain"/>
</dbReference>